<dbReference type="InterPro" id="IPR013154">
    <property type="entry name" value="ADH-like_N"/>
</dbReference>
<dbReference type="Gene3D" id="3.40.50.720">
    <property type="entry name" value="NAD(P)-binding Rossmann-like Domain"/>
    <property type="match status" value="1"/>
</dbReference>
<dbReference type="GO" id="GO:0008270">
    <property type="term" value="F:zinc ion binding"/>
    <property type="evidence" value="ECO:0007669"/>
    <property type="project" value="InterPro"/>
</dbReference>
<evidence type="ECO:0000256" key="1">
    <source>
        <dbReference type="ARBA" id="ARBA00022857"/>
    </source>
</evidence>
<evidence type="ECO:0000313" key="5">
    <source>
        <dbReference type="Proteomes" id="UP000315252"/>
    </source>
</evidence>
<keyword evidence="5" id="KW-1185">Reference proteome</keyword>
<reference evidence="4 5" key="1">
    <citation type="submission" date="2019-06" db="EMBL/GenBank/DDBJ databases">
        <title>Whole genome sequence for Rhodospirillaceae sp. R148.</title>
        <authorList>
            <person name="Wang G."/>
        </authorList>
    </citation>
    <scope>NUCLEOTIDE SEQUENCE [LARGE SCALE GENOMIC DNA]</scope>
    <source>
        <strain evidence="4 5">R148</strain>
    </source>
</reference>
<organism evidence="4 5">
    <name type="scientific">Denitrobaculum tricleocarpae</name>
    <dbReference type="NCBI Taxonomy" id="2591009"/>
    <lineage>
        <taxon>Bacteria</taxon>
        <taxon>Pseudomonadati</taxon>
        <taxon>Pseudomonadota</taxon>
        <taxon>Alphaproteobacteria</taxon>
        <taxon>Rhodospirillales</taxon>
        <taxon>Rhodospirillaceae</taxon>
        <taxon>Denitrobaculum</taxon>
    </lineage>
</organism>
<dbReference type="InterPro" id="IPR036291">
    <property type="entry name" value="NAD(P)-bd_dom_sf"/>
</dbReference>
<dbReference type="Proteomes" id="UP000315252">
    <property type="component" value="Unassembled WGS sequence"/>
</dbReference>
<keyword evidence="1" id="KW-0521">NADP</keyword>
<dbReference type="InterPro" id="IPR002364">
    <property type="entry name" value="Quin_OxRdtase/zeta-crystal_CS"/>
</dbReference>
<sequence>MRAVVLTGHGGFDKLVYREDCPTPRPGPGELLIKVHACGLNNTDVNTRTAWYSKGVTDETTGGAFDTAEEEDATWGGAAITFPRIQGADVAGTVVAAGEGANAGLIGKRVMVDVWLRDWNDPLNMDKCGYFGSECDGGFAEFTKADQRNVHPVECDLSHAELATFATSYVTAENMLNRAQVGQGDSVLIPGASGGVGSALIQLAKRRGAKAIAMASEAKWESVRAIGADTLLPRAPEDLKTALKEATGSENVTVVADVVGGDVWPSLIDVLARGGRYTCAGAIAGPMVTFDLRTFYLRDLTFTGATVVPPGVFADLVGYIACGEIKPLLAASYPLEKLVEAQQAFIDKKHTGNIVVTLD</sequence>
<proteinExistence type="predicted"/>
<dbReference type="OrthoDB" id="9805663at2"/>
<dbReference type="Pfam" id="PF00107">
    <property type="entry name" value="ADH_zinc_N"/>
    <property type="match status" value="1"/>
</dbReference>
<dbReference type="SUPFAM" id="SSF50129">
    <property type="entry name" value="GroES-like"/>
    <property type="match status" value="1"/>
</dbReference>
<protein>
    <submittedName>
        <fullName evidence="4">Zinc-binding dehydrogenase</fullName>
    </submittedName>
</protein>
<feature type="domain" description="Enoyl reductase (ER)" evidence="3">
    <location>
        <begin position="10"/>
        <end position="356"/>
    </location>
</feature>
<dbReference type="InterPro" id="IPR013149">
    <property type="entry name" value="ADH-like_C"/>
</dbReference>
<dbReference type="SMART" id="SM00829">
    <property type="entry name" value="PKS_ER"/>
    <property type="match status" value="1"/>
</dbReference>
<dbReference type="CDD" id="cd08274">
    <property type="entry name" value="MDR9"/>
    <property type="match status" value="1"/>
</dbReference>
<dbReference type="GO" id="GO:0070402">
    <property type="term" value="F:NADPH binding"/>
    <property type="evidence" value="ECO:0007669"/>
    <property type="project" value="TreeGrafter"/>
</dbReference>
<evidence type="ECO:0000259" key="3">
    <source>
        <dbReference type="SMART" id="SM00829"/>
    </source>
</evidence>
<gene>
    <name evidence="4" type="ORF">FKG95_17960</name>
</gene>
<dbReference type="Pfam" id="PF08240">
    <property type="entry name" value="ADH_N"/>
    <property type="match status" value="1"/>
</dbReference>
<evidence type="ECO:0000256" key="2">
    <source>
        <dbReference type="ARBA" id="ARBA00023002"/>
    </source>
</evidence>
<evidence type="ECO:0000313" key="4">
    <source>
        <dbReference type="EMBL" id="TQV78655.1"/>
    </source>
</evidence>
<dbReference type="AlphaFoldDB" id="A0A545TN47"/>
<comment type="caution">
    <text evidence="4">The sequence shown here is derived from an EMBL/GenBank/DDBJ whole genome shotgun (WGS) entry which is preliminary data.</text>
</comment>
<dbReference type="Gene3D" id="3.90.180.10">
    <property type="entry name" value="Medium-chain alcohol dehydrogenases, catalytic domain"/>
    <property type="match status" value="1"/>
</dbReference>
<dbReference type="PANTHER" id="PTHR48106">
    <property type="entry name" value="QUINONE OXIDOREDUCTASE PIG3-RELATED"/>
    <property type="match status" value="1"/>
</dbReference>
<dbReference type="PANTHER" id="PTHR48106:SF18">
    <property type="entry name" value="QUINONE OXIDOREDUCTASE PIG3"/>
    <property type="match status" value="1"/>
</dbReference>
<dbReference type="EMBL" id="VHSH01000006">
    <property type="protein sequence ID" value="TQV78655.1"/>
    <property type="molecule type" value="Genomic_DNA"/>
</dbReference>
<name>A0A545TN47_9PROT</name>
<accession>A0A545TN47</accession>
<dbReference type="GO" id="GO:0016651">
    <property type="term" value="F:oxidoreductase activity, acting on NAD(P)H"/>
    <property type="evidence" value="ECO:0007669"/>
    <property type="project" value="TreeGrafter"/>
</dbReference>
<keyword evidence="2" id="KW-0560">Oxidoreductase</keyword>
<dbReference type="InterPro" id="IPR011032">
    <property type="entry name" value="GroES-like_sf"/>
</dbReference>
<dbReference type="SUPFAM" id="SSF51735">
    <property type="entry name" value="NAD(P)-binding Rossmann-fold domains"/>
    <property type="match status" value="1"/>
</dbReference>
<dbReference type="InterPro" id="IPR020843">
    <property type="entry name" value="ER"/>
</dbReference>
<dbReference type="PROSITE" id="PS01162">
    <property type="entry name" value="QOR_ZETA_CRYSTAL"/>
    <property type="match status" value="1"/>
</dbReference>